<accession>A0A9Q0LYH8</accession>
<name>A0A9Q0LYH8_BLOTA</name>
<feature type="non-terminal residue" evidence="2">
    <location>
        <position position="63"/>
    </location>
</feature>
<comment type="caution">
    <text evidence="2">The sequence shown here is derived from an EMBL/GenBank/DDBJ whole genome shotgun (WGS) entry which is preliminary data.</text>
</comment>
<protein>
    <submittedName>
        <fullName evidence="2">Uncharacterized protein</fullName>
    </submittedName>
</protein>
<dbReference type="Proteomes" id="UP001142055">
    <property type="component" value="Chromosome 4"/>
</dbReference>
<evidence type="ECO:0000313" key="3">
    <source>
        <dbReference type="Proteomes" id="UP001142055"/>
    </source>
</evidence>
<feature type="region of interest" description="Disordered" evidence="1">
    <location>
        <begin position="43"/>
        <end position="63"/>
    </location>
</feature>
<evidence type="ECO:0000256" key="1">
    <source>
        <dbReference type="SAM" id="MobiDB-lite"/>
    </source>
</evidence>
<feature type="compositionally biased region" description="Gly residues" evidence="1">
    <location>
        <begin position="44"/>
        <end position="63"/>
    </location>
</feature>
<organism evidence="2 3">
    <name type="scientific">Blomia tropicalis</name>
    <name type="common">Mite</name>
    <dbReference type="NCBI Taxonomy" id="40697"/>
    <lineage>
        <taxon>Eukaryota</taxon>
        <taxon>Metazoa</taxon>
        <taxon>Ecdysozoa</taxon>
        <taxon>Arthropoda</taxon>
        <taxon>Chelicerata</taxon>
        <taxon>Arachnida</taxon>
        <taxon>Acari</taxon>
        <taxon>Acariformes</taxon>
        <taxon>Sarcoptiformes</taxon>
        <taxon>Astigmata</taxon>
        <taxon>Glycyphagoidea</taxon>
        <taxon>Echimyopodidae</taxon>
        <taxon>Blomia</taxon>
    </lineage>
</organism>
<dbReference type="AlphaFoldDB" id="A0A9Q0LYH8"/>
<gene>
    <name evidence="2" type="ORF">RDWZM_009991</name>
</gene>
<sequence length="63" mass="6704">MKEESERTTLQEQLPRCRRRVRKRTRFAHSRVAIVVARVNSIDVGGGGGGGVGGGGGGRASRL</sequence>
<proteinExistence type="predicted"/>
<evidence type="ECO:0000313" key="2">
    <source>
        <dbReference type="EMBL" id="KAJ6215491.1"/>
    </source>
</evidence>
<reference evidence="2" key="1">
    <citation type="submission" date="2022-12" db="EMBL/GenBank/DDBJ databases">
        <title>Genome assemblies of Blomia tropicalis.</title>
        <authorList>
            <person name="Cui Y."/>
        </authorList>
    </citation>
    <scope>NUCLEOTIDE SEQUENCE</scope>
    <source>
        <tissue evidence="2">Adult mites</tissue>
    </source>
</reference>
<keyword evidence="3" id="KW-1185">Reference proteome</keyword>
<dbReference type="EMBL" id="JAPWDV010000004">
    <property type="protein sequence ID" value="KAJ6215491.1"/>
    <property type="molecule type" value="Genomic_DNA"/>
</dbReference>